<protein>
    <submittedName>
        <fullName evidence="2">Uncharacterized protein</fullName>
    </submittedName>
</protein>
<dbReference type="Proteomes" id="UP000523007">
    <property type="component" value="Unassembled WGS sequence"/>
</dbReference>
<keyword evidence="3" id="KW-1185">Reference proteome</keyword>
<comment type="caution">
    <text evidence="2">The sequence shown here is derived from an EMBL/GenBank/DDBJ whole genome shotgun (WGS) entry which is preliminary data.</text>
</comment>
<reference evidence="2 3" key="1">
    <citation type="submission" date="2020-08" db="EMBL/GenBank/DDBJ databases">
        <title>Sequencing the genomes of 1000 actinobacteria strains.</title>
        <authorList>
            <person name="Klenk H.-P."/>
        </authorList>
    </citation>
    <scope>NUCLEOTIDE SEQUENCE [LARGE SCALE GENOMIC DNA]</scope>
    <source>
        <strain evidence="2 3">DSM 102030</strain>
    </source>
</reference>
<sequence>MAVHSSEAPLPEIPSPRSLPEDPVEDLPAEARPIAREFGDLWAICYTPTGSARYVARPRYGGQTIRTDTARLLGRVLAAAERHIERCEELDEREDPDQLDPS</sequence>
<evidence type="ECO:0000256" key="1">
    <source>
        <dbReference type="SAM" id="MobiDB-lite"/>
    </source>
</evidence>
<evidence type="ECO:0000313" key="3">
    <source>
        <dbReference type="Proteomes" id="UP000523007"/>
    </source>
</evidence>
<evidence type="ECO:0000313" key="2">
    <source>
        <dbReference type="EMBL" id="MBB4934986.1"/>
    </source>
</evidence>
<feature type="region of interest" description="Disordered" evidence="1">
    <location>
        <begin position="1"/>
        <end position="30"/>
    </location>
</feature>
<organism evidence="2 3">
    <name type="scientific">Lipingzhangella halophila</name>
    <dbReference type="NCBI Taxonomy" id="1783352"/>
    <lineage>
        <taxon>Bacteria</taxon>
        <taxon>Bacillati</taxon>
        <taxon>Actinomycetota</taxon>
        <taxon>Actinomycetes</taxon>
        <taxon>Streptosporangiales</taxon>
        <taxon>Nocardiopsidaceae</taxon>
        <taxon>Lipingzhangella</taxon>
    </lineage>
</organism>
<name>A0A7W7RN27_9ACTN</name>
<dbReference type="RefSeq" id="WP_184584766.1">
    <property type="nucleotide sequence ID" value="NZ_JACHJT010000002.1"/>
</dbReference>
<proteinExistence type="predicted"/>
<accession>A0A7W7RN27</accession>
<gene>
    <name evidence="2" type="ORF">F4561_005880</name>
</gene>
<dbReference type="EMBL" id="JACHJT010000002">
    <property type="protein sequence ID" value="MBB4934986.1"/>
    <property type="molecule type" value="Genomic_DNA"/>
</dbReference>
<dbReference type="AlphaFoldDB" id="A0A7W7RN27"/>